<protein>
    <submittedName>
        <fullName evidence="9">Uncharacterized protein</fullName>
    </submittedName>
</protein>
<dbReference type="GO" id="GO:0005886">
    <property type="term" value="C:plasma membrane"/>
    <property type="evidence" value="ECO:0007669"/>
    <property type="project" value="UniProtKB-SubCell"/>
</dbReference>
<feature type="transmembrane region" description="Helical" evidence="8">
    <location>
        <begin position="542"/>
        <end position="562"/>
    </location>
</feature>
<proteinExistence type="predicted"/>
<feature type="transmembrane region" description="Helical" evidence="8">
    <location>
        <begin position="379"/>
        <end position="399"/>
    </location>
</feature>
<reference evidence="9 10" key="2">
    <citation type="journal article" date="2011" name="Stand. Genomic Sci.">
        <title>Complete genome sequence of Isosphaera pallida type strain (IS1B).</title>
        <authorList>
            <consortium name="US DOE Joint Genome Institute (JGI-PGF)"/>
            <person name="Goker M."/>
            <person name="Cleland D."/>
            <person name="Saunders E."/>
            <person name="Lapidus A."/>
            <person name="Nolan M."/>
            <person name="Lucas S."/>
            <person name="Hammon N."/>
            <person name="Deshpande S."/>
            <person name="Cheng J.F."/>
            <person name="Tapia R."/>
            <person name="Han C."/>
            <person name="Goodwin L."/>
            <person name="Pitluck S."/>
            <person name="Liolios K."/>
            <person name="Pagani I."/>
            <person name="Ivanova N."/>
            <person name="Mavromatis K."/>
            <person name="Pati A."/>
            <person name="Chen A."/>
            <person name="Palaniappan K."/>
            <person name="Land M."/>
            <person name="Hauser L."/>
            <person name="Chang Y.J."/>
            <person name="Jeffries C.D."/>
            <person name="Detter J.C."/>
            <person name="Beck B."/>
            <person name="Woyke T."/>
            <person name="Bristow J."/>
            <person name="Eisen J.A."/>
            <person name="Markowitz V."/>
            <person name="Hugenholtz P."/>
            <person name="Kyrpides N.C."/>
            <person name="Klenk H.P."/>
        </authorList>
    </citation>
    <scope>NUCLEOTIDE SEQUENCE [LARGE SCALE GENOMIC DNA]</scope>
    <source>
        <strain evidence="10">ATCC 43644 / DSM 9630 / IS1B</strain>
    </source>
</reference>
<evidence type="ECO:0000256" key="1">
    <source>
        <dbReference type="ARBA" id="ARBA00004429"/>
    </source>
</evidence>
<dbReference type="GO" id="GO:0055085">
    <property type="term" value="P:transmembrane transport"/>
    <property type="evidence" value="ECO:0007669"/>
    <property type="project" value="InterPro"/>
</dbReference>
<evidence type="ECO:0000256" key="6">
    <source>
        <dbReference type="ARBA" id="ARBA00022989"/>
    </source>
</evidence>
<feature type="transmembrane region" description="Helical" evidence="8">
    <location>
        <begin position="72"/>
        <end position="93"/>
    </location>
</feature>
<dbReference type="Gene3D" id="1.10.3720.10">
    <property type="entry name" value="MetI-like"/>
    <property type="match status" value="1"/>
</dbReference>
<dbReference type="PANTHER" id="PTHR43357">
    <property type="entry name" value="INNER MEMBRANE ABC TRANSPORTER PERMEASE PROTEIN YDCV"/>
    <property type="match status" value="1"/>
</dbReference>
<dbReference type="InParanoid" id="E8QX91"/>
<dbReference type="HOGENOM" id="CLU_425002_0_0_0"/>
<reference key="1">
    <citation type="submission" date="2010-11" db="EMBL/GenBank/DDBJ databases">
        <title>The complete sequence of chromosome of Isophaera pallida ATCC 43644.</title>
        <authorList>
            <consortium name="US DOE Joint Genome Institute (JGI-PGF)"/>
            <person name="Lucas S."/>
            <person name="Copeland A."/>
            <person name="Lapidus A."/>
            <person name="Bruce D."/>
            <person name="Goodwin L."/>
            <person name="Pitluck S."/>
            <person name="Kyrpides N."/>
            <person name="Mavromatis K."/>
            <person name="Pagani I."/>
            <person name="Ivanova N."/>
            <person name="Saunders E."/>
            <person name="Brettin T."/>
            <person name="Detter J.C."/>
            <person name="Han C."/>
            <person name="Tapia R."/>
            <person name="Land M."/>
            <person name="Hauser L."/>
            <person name="Markowitz V."/>
            <person name="Cheng J.-F."/>
            <person name="Hugenholtz P."/>
            <person name="Woyke T."/>
            <person name="Wu D."/>
            <person name="Eisen J.A."/>
        </authorList>
    </citation>
    <scope>NUCLEOTIDE SEQUENCE</scope>
    <source>
        <strain>ATCC 43644</strain>
    </source>
</reference>
<gene>
    <name evidence="9" type="ordered locus">Isop_1347</name>
</gene>
<dbReference type="CDD" id="cd06261">
    <property type="entry name" value="TM_PBP2"/>
    <property type="match status" value="1"/>
</dbReference>
<keyword evidence="4" id="KW-0997">Cell inner membrane</keyword>
<dbReference type="PANTHER" id="PTHR43357:SF4">
    <property type="entry name" value="INNER MEMBRANE ABC TRANSPORTER PERMEASE PROTEIN YDCV"/>
    <property type="match status" value="1"/>
</dbReference>
<dbReference type="InterPro" id="IPR000515">
    <property type="entry name" value="MetI-like"/>
</dbReference>
<keyword evidence="3" id="KW-1003">Cell membrane</keyword>
<dbReference type="AlphaFoldDB" id="E8QX91"/>
<evidence type="ECO:0000256" key="5">
    <source>
        <dbReference type="ARBA" id="ARBA00022692"/>
    </source>
</evidence>
<dbReference type="RefSeq" id="WP_013564220.1">
    <property type="nucleotide sequence ID" value="NC_014962.1"/>
</dbReference>
<evidence type="ECO:0000256" key="2">
    <source>
        <dbReference type="ARBA" id="ARBA00022448"/>
    </source>
</evidence>
<keyword evidence="6 8" id="KW-1133">Transmembrane helix</keyword>
<sequence>MNSGRLGGMNLGRLGGRVGFVAIASAPVAATLGLLAGTLGLGLGSRGLTAVPLILALADPILWTSAFETFLAAAAASALAYLVGVPVGAFLGGRRFPGRAFLGIVMWTPLAMPPAAAVAGWNAFHDTLRQTRPGWTTLGESILTAGFGPEVIRVGPWVALVFLATTFGIPWVALSVREIWRRVDPDWLDAALAAGAEQGGQLDRLIMRPLIRRQAARAAGGVFAFTVLEPTMPTLLGVWPHPAALAVSEWSAWLGVDPPPPRLAILGLLASTIAWGGWSLWRRLGGRIESLPETNHPGQAARGISWGGALMGLLLLTLIMVAVEIPLIGLIRVGFRVDWTSLKPVGQLVSDPGLALTTARGFFDPLWADGQRILEDPQLIAASLRGFGLGLTAALLGWLTTLGRRWDEKGTVVPGASLWDRLGLGGWTRRDRIRAGGGWPFLVPPLGVTLGLAVTPWLLDHIWGRPVVTGWLVDTLGWDGLGMVIAAVVLAWLTLPVWNQVPGRQSDGPWFEAGLVLGLPARLARRLERRAIPNQTGIARRAAAFLTLTLALTTTLPAWILLPTPPERTLMVEWVDRTWSHGDPTGREPPPPLVLLGLTLLQGVALISLARRRLLPWPESPPTAPNLLARESALLERVYDYDEG</sequence>
<dbReference type="STRING" id="575540.Isop_1347"/>
<feature type="transmembrane region" description="Helical" evidence="8">
    <location>
        <begin position="478"/>
        <end position="498"/>
    </location>
</feature>
<feature type="transmembrane region" description="Helical" evidence="8">
    <location>
        <begin position="439"/>
        <end position="458"/>
    </location>
</feature>
<evidence type="ECO:0000256" key="3">
    <source>
        <dbReference type="ARBA" id="ARBA00022475"/>
    </source>
</evidence>
<evidence type="ECO:0000313" key="10">
    <source>
        <dbReference type="Proteomes" id="UP000008631"/>
    </source>
</evidence>
<evidence type="ECO:0000256" key="4">
    <source>
        <dbReference type="ARBA" id="ARBA00022519"/>
    </source>
</evidence>
<keyword evidence="10" id="KW-1185">Reference proteome</keyword>
<evidence type="ECO:0000313" key="9">
    <source>
        <dbReference type="EMBL" id="ADV61932.1"/>
    </source>
</evidence>
<dbReference type="KEGG" id="ipa:Isop_1347"/>
<organism evidence="9 10">
    <name type="scientific">Isosphaera pallida (strain ATCC 43644 / DSM 9630 / IS1B)</name>
    <dbReference type="NCBI Taxonomy" id="575540"/>
    <lineage>
        <taxon>Bacteria</taxon>
        <taxon>Pseudomonadati</taxon>
        <taxon>Planctomycetota</taxon>
        <taxon>Planctomycetia</taxon>
        <taxon>Isosphaerales</taxon>
        <taxon>Isosphaeraceae</taxon>
        <taxon>Isosphaera</taxon>
    </lineage>
</organism>
<keyword evidence="2" id="KW-0813">Transport</keyword>
<dbReference type="InterPro" id="IPR035906">
    <property type="entry name" value="MetI-like_sf"/>
</dbReference>
<accession>E8QX91</accession>
<feature type="transmembrane region" description="Helical" evidence="8">
    <location>
        <begin position="154"/>
        <end position="174"/>
    </location>
</feature>
<dbReference type="Proteomes" id="UP000008631">
    <property type="component" value="Chromosome"/>
</dbReference>
<feature type="transmembrane region" description="Helical" evidence="8">
    <location>
        <begin position="20"/>
        <end position="41"/>
    </location>
</feature>
<evidence type="ECO:0000256" key="8">
    <source>
        <dbReference type="SAM" id="Phobius"/>
    </source>
</evidence>
<dbReference type="eggNOG" id="COG1178">
    <property type="taxonomic scope" value="Bacteria"/>
</dbReference>
<dbReference type="EMBL" id="CP002353">
    <property type="protein sequence ID" value="ADV61932.1"/>
    <property type="molecule type" value="Genomic_DNA"/>
</dbReference>
<keyword evidence="7 8" id="KW-0472">Membrane</keyword>
<evidence type="ECO:0000256" key="7">
    <source>
        <dbReference type="ARBA" id="ARBA00023136"/>
    </source>
</evidence>
<comment type="subcellular location">
    <subcellularLocation>
        <location evidence="1">Cell inner membrane</location>
        <topology evidence="1">Multi-pass membrane protein</topology>
    </subcellularLocation>
</comment>
<name>E8QX91_ISOPI</name>
<feature type="transmembrane region" description="Helical" evidence="8">
    <location>
        <begin position="263"/>
        <end position="281"/>
    </location>
</feature>
<feature type="transmembrane region" description="Helical" evidence="8">
    <location>
        <begin position="100"/>
        <end position="124"/>
    </location>
</feature>
<dbReference type="SUPFAM" id="SSF161098">
    <property type="entry name" value="MetI-like"/>
    <property type="match status" value="1"/>
</dbReference>
<feature type="transmembrane region" description="Helical" evidence="8">
    <location>
        <begin position="218"/>
        <end position="239"/>
    </location>
</feature>
<feature type="transmembrane region" description="Helical" evidence="8">
    <location>
        <begin position="312"/>
        <end position="335"/>
    </location>
</feature>
<keyword evidence="5 8" id="KW-0812">Transmembrane</keyword>